<comment type="caution">
    <text evidence="1">The sequence shown here is derived from an EMBL/GenBank/DDBJ whole genome shotgun (WGS) entry which is preliminary data.</text>
</comment>
<organism evidence="1 2">
    <name type="scientific">Linderina macrospora</name>
    <dbReference type="NCBI Taxonomy" id="4868"/>
    <lineage>
        <taxon>Eukaryota</taxon>
        <taxon>Fungi</taxon>
        <taxon>Fungi incertae sedis</taxon>
        <taxon>Zoopagomycota</taxon>
        <taxon>Kickxellomycotina</taxon>
        <taxon>Kickxellomycetes</taxon>
        <taxon>Kickxellales</taxon>
        <taxon>Kickxellaceae</taxon>
        <taxon>Linderina</taxon>
    </lineage>
</organism>
<feature type="non-terminal residue" evidence="1">
    <location>
        <position position="1"/>
    </location>
</feature>
<protein>
    <submittedName>
        <fullName evidence="1">Uncharacterized protein</fullName>
    </submittedName>
</protein>
<accession>A0ACC1J6J0</accession>
<gene>
    <name evidence="1" type="ORF">FBU59_004041</name>
</gene>
<reference evidence="1" key="1">
    <citation type="submission" date="2022-07" db="EMBL/GenBank/DDBJ databases">
        <title>Phylogenomic reconstructions and comparative analyses of Kickxellomycotina fungi.</title>
        <authorList>
            <person name="Reynolds N.K."/>
            <person name="Stajich J.E."/>
            <person name="Barry K."/>
            <person name="Grigoriev I.V."/>
            <person name="Crous P."/>
            <person name="Smith M.E."/>
        </authorList>
    </citation>
    <scope>NUCLEOTIDE SEQUENCE</scope>
    <source>
        <strain evidence="1">NRRL 5244</strain>
    </source>
</reference>
<sequence length="546" mass="59578">FSVDPLFKKTSADFDEGGARGLLLNHLSMDGDGKIVFDASDARMADEDDEDTVEQSQDETGSQKSVPSKMVKTTFLDLSLIQELFDNITQNLDNAQICPSLADFEFTCDTSVDFSLLKEHLREDGIEEMFPPLSSEPSSSIVASSPVLMNDEQSPSLDDGGDDMGHFLNFDEDSGGPVPMETAAMLQIAEAEDATEQGAATGIPSVMSLATAADEDNLLSYFDTKLAKGWAGPEHWRLPISRTLMKQQHEQKEAAAANGEETANNEEAAGTDPKRKRTEKQAFFIDFMNGPDPSADTLFAKPARASTITMSRKAILNQDHSLPEDVHFSSKNLFNLLLKPKLKFNPRRSAKRKQAGGLEADSYGGFMVDGDDAANMLGAAADIGDETQLGFYDDFDDDGLTFGSQEGGGDAANAAAGDNADSDVLKSGVPQLKLIKPLYVNYARRAKRVNVKKLKDNIWREMALKTESSRAGAALDDETIELEGDQKFSDVVSSLKTVYPPEKLNDLSVSYCFICLLHLANERNLRIEGDSTLSDLVIKQDRFAKE</sequence>
<dbReference type="EMBL" id="JANBPW010002766">
    <property type="protein sequence ID" value="KAJ1939682.1"/>
    <property type="molecule type" value="Genomic_DNA"/>
</dbReference>
<dbReference type="Proteomes" id="UP001150603">
    <property type="component" value="Unassembled WGS sequence"/>
</dbReference>
<name>A0ACC1J6J0_9FUNG</name>
<keyword evidence="2" id="KW-1185">Reference proteome</keyword>
<proteinExistence type="predicted"/>
<evidence type="ECO:0000313" key="1">
    <source>
        <dbReference type="EMBL" id="KAJ1939682.1"/>
    </source>
</evidence>
<evidence type="ECO:0000313" key="2">
    <source>
        <dbReference type="Proteomes" id="UP001150603"/>
    </source>
</evidence>